<name>A0A0D0Q3H3_KITGR</name>
<accession>A0A0D0Q3H3</accession>
<keyword evidence="1" id="KW-0732">Signal</keyword>
<protein>
    <submittedName>
        <fullName evidence="2">Uncharacterized protein</fullName>
    </submittedName>
</protein>
<feature type="signal peptide" evidence="1">
    <location>
        <begin position="1"/>
        <end position="26"/>
    </location>
</feature>
<dbReference type="Proteomes" id="UP000032066">
    <property type="component" value="Unassembled WGS sequence"/>
</dbReference>
<sequence length="121" mass="12217">MPVPGRKSFTAAVATGAALLLGAALAQPAAAVDLPRSAVAYFAVDADLTGARFTVDAGAGCHNLPAAAKSAVNFTTANVTVYFNADCRTGAPGRTGDLAFGLGSLHWANFPYQALSYRVAG</sequence>
<dbReference type="PATRIC" id="fig|2064.6.peg.3594"/>
<dbReference type="RefSeq" id="WP_043912780.1">
    <property type="nucleotide sequence ID" value="NZ_JXZB01000002.1"/>
</dbReference>
<evidence type="ECO:0000313" key="3">
    <source>
        <dbReference type="Proteomes" id="UP000032066"/>
    </source>
</evidence>
<organism evidence="2 3">
    <name type="scientific">Kitasatospora griseola</name>
    <name type="common">Streptomyces griseolosporeus</name>
    <dbReference type="NCBI Taxonomy" id="2064"/>
    <lineage>
        <taxon>Bacteria</taxon>
        <taxon>Bacillati</taxon>
        <taxon>Actinomycetota</taxon>
        <taxon>Actinomycetes</taxon>
        <taxon>Kitasatosporales</taxon>
        <taxon>Streptomycetaceae</taxon>
        <taxon>Kitasatospora</taxon>
    </lineage>
</organism>
<dbReference type="OrthoDB" id="3696701at2"/>
<feature type="chain" id="PRO_5038966202" evidence="1">
    <location>
        <begin position="27"/>
        <end position="121"/>
    </location>
</feature>
<gene>
    <name evidence="2" type="ORF">TR51_16765</name>
</gene>
<comment type="caution">
    <text evidence="2">The sequence shown here is derived from an EMBL/GenBank/DDBJ whole genome shotgun (WGS) entry which is preliminary data.</text>
</comment>
<reference evidence="2 3" key="1">
    <citation type="submission" date="2015-02" db="EMBL/GenBank/DDBJ databases">
        <title>Draft genome sequence of Kitasatospora griseola MF730-N6, a bafilomycin, terpentecin and satosporin producer.</title>
        <authorList>
            <person name="Arens J.C."/>
            <person name="Haltli B."/>
            <person name="Kerr R.G."/>
        </authorList>
    </citation>
    <scope>NUCLEOTIDE SEQUENCE [LARGE SCALE GENOMIC DNA]</scope>
    <source>
        <strain evidence="2 3">MF730-N6</strain>
    </source>
</reference>
<keyword evidence="3" id="KW-1185">Reference proteome</keyword>
<dbReference type="AlphaFoldDB" id="A0A0D0Q3H3"/>
<proteinExistence type="predicted"/>
<evidence type="ECO:0000313" key="2">
    <source>
        <dbReference type="EMBL" id="KIQ65513.1"/>
    </source>
</evidence>
<dbReference type="EMBL" id="JXZB01000002">
    <property type="protein sequence ID" value="KIQ65513.1"/>
    <property type="molecule type" value="Genomic_DNA"/>
</dbReference>
<evidence type="ECO:0000256" key="1">
    <source>
        <dbReference type="SAM" id="SignalP"/>
    </source>
</evidence>